<comment type="caution">
    <text evidence="9">The sequence shown here is derived from an EMBL/GenBank/DDBJ whole genome shotgun (WGS) entry which is preliminary data.</text>
</comment>
<feature type="transmembrane region" description="Helical" evidence="8">
    <location>
        <begin position="377"/>
        <end position="401"/>
    </location>
</feature>
<dbReference type="PANTHER" id="PTHR10010:SF46">
    <property type="entry name" value="SODIUM-DEPENDENT PHOSPHATE TRANSPORT PROTEIN 2B"/>
    <property type="match status" value="1"/>
</dbReference>
<feature type="transmembrane region" description="Helical" evidence="8">
    <location>
        <begin position="225"/>
        <end position="247"/>
    </location>
</feature>
<feature type="region of interest" description="Disordered" evidence="7">
    <location>
        <begin position="458"/>
        <end position="577"/>
    </location>
</feature>
<comment type="similarity">
    <text evidence="2">Belongs to the SLC34A transporter family.</text>
</comment>
<protein>
    <submittedName>
        <fullName evidence="9">Uncharacterized protein</fullName>
    </submittedName>
</protein>
<evidence type="ECO:0000256" key="3">
    <source>
        <dbReference type="ARBA" id="ARBA00022475"/>
    </source>
</evidence>
<keyword evidence="6 8" id="KW-0472">Membrane</keyword>
<organism evidence="9 10">
    <name type="scientific">Effrenium voratum</name>
    <dbReference type="NCBI Taxonomy" id="2562239"/>
    <lineage>
        <taxon>Eukaryota</taxon>
        <taxon>Sar</taxon>
        <taxon>Alveolata</taxon>
        <taxon>Dinophyceae</taxon>
        <taxon>Suessiales</taxon>
        <taxon>Symbiodiniaceae</taxon>
        <taxon>Effrenium</taxon>
    </lineage>
</organism>
<evidence type="ECO:0000256" key="6">
    <source>
        <dbReference type="ARBA" id="ARBA00023136"/>
    </source>
</evidence>
<dbReference type="Proteomes" id="UP001178507">
    <property type="component" value="Unassembled WGS sequence"/>
</dbReference>
<keyword evidence="10" id="KW-1185">Reference proteome</keyword>
<reference evidence="9" key="1">
    <citation type="submission" date="2023-08" db="EMBL/GenBank/DDBJ databases">
        <authorList>
            <person name="Chen Y."/>
            <person name="Shah S."/>
            <person name="Dougan E. K."/>
            <person name="Thang M."/>
            <person name="Chan C."/>
        </authorList>
    </citation>
    <scope>NUCLEOTIDE SEQUENCE</scope>
</reference>
<feature type="compositionally biased region" description="Polar residues" evidence="7">
    <location>
        <begin position="459"/>
        <end position="468"/>
    </location>
</feature>
<evidence type="ECO:0000256" key="4">
    <source>
        <dbReference type="ARBA" id="ARBA00022692"/>
    </source>
</evidence>
<feature type="transmembrane region" description="Helical" evidence="8">
    <location>
        <begin position="34"/>
        <end position="53"/>
    </location>
</feature>
<feature type="transmembrane region" description="Helical" evidence="8">
    <location>
        <begin position="339"/>
        <end position="356"/>
    </location>
</feature>
<dbReference type="AlphaFoldDB" id="A0AA36NAD6"/>
<keyword evidence="3" id="KW-1003">Cell membrane</keyword>
<feature type="compositionally biased region" description="Polar residues" evidence="7">
    <location>
        <begin position="517"/>
        <end position="534"/>
    </location>
</feature>
<feature type="transmembrane region" description="Helical" evidence="8">
    <location>
        <begin position="309"/>
        <end position="327"/>
    </location>
</feature>
<dbReference type="PANTHER" id="PTHR10010">
    <property type="entry name" value="SOLUTE CARRIER FAMILY 34 SODIUM PHOSPHATE , MEMBER 2-RELATED"/>
    <property type="match status" value="1"/>
</dbReference>
<keyword evidence="4 8" id="KW-0812">Transmembrane</keyword>
<keyword evidence="5 8" id="KW-1133">Transmembrane helix</keyword>
<feature type="transmembrane region" description="Helical" evidence="8">
    <location>
        <begin position="65"/>
        <end position="88"/>
    </location>
</feature>
<feature type="transmembrane region" description="Helical" evidence="8">
    <location>
        <begin position="407"/>
        <end position="429"/>
    </location>
</feature>
<evidence type="ECO:0000313" key="10">
    <source>
        <dbReference type="Proteomes" id="UP001178507"/>
    </source>
</evidence>
<accession>A0AA36NAD6</accession>
<proteinExistence type="inferred from homology"/>
<sequence>MVGSLSTVLLQSSSETIYLAGTMVSSQQLDIHKGILLAIGTTVGASFLPLLVAMMPCDRLHLTRAVWGVASFQLMKLFALLSCALLLVPAEMLSHGQLLGFTQVLVDHMGEIGINYVNPATWVVKPLSDALVKINQWRLKAFVLGPQEVSYVAAARCLSNSCGYSCLSDQVQDTWQSLDAQQYKALDVCSEFFGTANCTGDRPWCLLSGNMFWDVVVEQPNLFEVGGVVSGFICGLVFLSGASVFFLRDLSKMGRCRKVVEKVVAVPSALASFGVMVFTLLLMHDSVFVVCVLTPLCGLGLLPAPKMMCWAMAAEVGAALALIARGATELPFAEGVVQMAWVQLFCSILAVLLTALPCVRRLACHCGLLCATASHEFLIFLVVWAAGIPAVLAGMFAVSLLWDSSPSFTVCILLVVLPLVMATVIWCCLRSEWLLPIDVREQVREECERCEVATRPATAVQSPTSPNRLSPPGLRPVSPHRDRAESATPATQCVSPPRAANISPQFRSPVPVINVRSPPSNQTQMKTPSLSASPANEMPHLEVLEATGSEDHCAEASDAGGSPLLTAQRLGKYQQLS</sequence>
<evidence type="ECO:0000256" key="8">
    <source>
        <dbReference type="SAM" id="Phobius"/>
    </source>
</evidence>
<dbReference type="GO" id="GO:0005886">
    <property type="term" value="C:plasma membrane"/>
    <property type="evidence" value="ECO:0007669"/>
    <property type="project" value="UniProtKB-SubCell"/>
</dbReference>
<evidence type="ECO:0000256" key="1">
    <source>
        <dbReference type="ARBA" id="ARBA00004651"/>
    </source>
</evidence>
<evidence type="ECO:0000256" key="7">
    <source>
        <dbReference type="SAM" id="MobiDB-lite"/>
    </source>
</evidence>
<dbReference type="InterPro" id="IPR003841">
    <property type="entry name" value="Na/Pi_transpt"/>
</dbReference>
<comment type="subcellular location">
    <subcellularLocation>
        <location evidence="1">Cell membrane</location>
        <topology evidence="1">Multi-pass membrane protein</topology>
    </subcellularLocation>
</comment>
<feature type="transmembrane region" description="Helical" evidence="8">
    <location>
        <begin position="259"/>
        <end position="280"/>
    </location>
</feature>
<name>A0AA36NAD6_9DINO</name>
<dbReference type="EMBL" id="CAUJNA010003306">
    <property type="protein sequence ID" value="CAJ1398659.1"/>
    <property type="molecule type" value="Genomic_DNA"/>
</dbReference>
<evidence type="ECO:0000256" key="2">
    <source>
        <dbReference type="ARBA" id="ARBA00005808"/>
    </source>
</evidence>
<feature type="transmembrane region" description="Helical" evidence="8">
    <location>
        <begin position="286"/>
        <end position="302"/>
    </location>
</feature>
<dbReference type="GO" id="GO:0044341">
    <property type="term" value="P:sodium-dependent phosphate transport"/>
    <property type="evidence" value="ECO:0007669"/>
    <property type="project" value="InterPro"/>
</dbReference>
<dbReference type="GO" id="GO:0005436">
    <property type="term" value="F:sodium:phosphate symporter activity"/>
    <property type="evidence" value="ECO:0007669"/>
    <property type="project" value="InterPro"/>
</dbReference>
<evidence type="ECO:0000256" key="5">
    <source>
        <dbReference type="ARBA" id="ARBA00022989"/>
    </source>
</evidence>
<gene>
    <name evidence="9" type="ORF">EVOR1521_LOCUS22394</name>
</gene>
<feature type="compositionally biased region" description="Basic and acidic residues" evidence="7">
    <location>
        <begin position="539"/>
        <end position="555"/>
    </location>
</feature>
<evidence type="ECO:0000313" key="9">
    <source>
        <dbReference type="EMBL" id="CAJ1398659.1"/>
    </source>
</evidence>